<dbReference type="Proteomes" id="UP000683310">
    <property type="component" value="Chromosome"/>
</dbReference>
<accession>A0ABX8CZG6</accession>
<protein>
    <recommendedName>
        <fullName evidence="1">TY-Chap N-terminal domain-containing protein</fullName>
    </recommendedName>
</protein>
<sequence>MGTQGQRERVVTTDWDTFARRLAAFLAELPSRATVILAATGNRYVQFQQFDINLSAELTGNYYLPEPISEAAAQLLRDLGWTAPALQREIENWRRTLRWPISRTGFDDLARSAARGLHEALGVGAPADLRATGWTDTHALDLSPLNARPAG</sequence>
<evidence type="ECO:0000313" key="2">
    <source>
        <dbReference type="EMBL" id="QVI24234.1"/>
    </source>
</evidence>
<keyword evidence="3" id="KW-1185">Reference proteome</keyword>
<gene>
    <name evidence="2" type="ORF">KHQ06_16550</name>
</gene>
<evidence type="ECO:0000259" key="1">
    <source>
        <dbReference type="Pfam" id="PF22552"/>
    </source>
</evidence>
<dbReference type="Pfam" id="PF22552">
    <property type="entry name" value="TY-Chap3"/>
    <property type="match status" value="1"/>
</dbReference>
<proteinExistence type="predicted"/>
<dbReference type="InterPro" id="IPR054344">
    <property type="entry name" value="TY-Chap_N"/>
</dbReference>
<evidence type="ECO:0000313" key="3">
    <source>
        <dbReference type="Proteomes" id="UP000683310"/>
    </source>
</evidence>
<dbReference type="EMBL" id="CP074371">
    <property type="protein sequence ID" value="QVI24234.1"/>
    <property type="molecule type" value="Genomic_DNA"/>
</dbReference>
<dbReference type="RefSeq" id="WP_213560297.1">
    <property type="nucleotide sequence ID" value="NZ_JBHZDI010000042.1"/>
</dbReference>
<organism evidence="2 3">
    <name type="scientific">Nocardia tengchongensis</name>
    <dbReference type="NCBI Taxonomy" id="2055889"/>
    <lineage>
        <taxon>Bacteria</taxon>
        <taxon>Bacillati</taxon>
        <taxon>Actinomycetota</taxon>
        <taxon>Actinomycetes</taxon>
        <taxon>Mycobacteriales</taxon>
        <taxon>Nocardiaceae</taxon>
        <taxon>Nocardia</taxon>
    </lineage>
</organism>
<reference evidence="2 3" key="1">
    <citation type="submission" date="2021-04" db="EMBL/GenBank/DDBJ databases">
        <title>Nocardia tengchongensis.</title>
        <authorList>
            <person name="Zhuang k."/>
            <person name="Ran Y."/>
            <person name="Li W."/>
        </authorList>
    </citation>
    <scope>NUCLEOTIDE SEQUENCE [LARGE SCALE GENOMIC DNA]</scope>
    <source>
        <strain evidence="2 3">CFH S0057</strain>
    </source>
</reference>
<feature type="domain" description="TY-Chap N-terminal" evidence="1">
    <location>
        <begin position="13"/>
        <end position="129"/>
    </location>
</feature>
<name>A0ABX8CZG6_9NOCA</name>